<feature type="non-terminal residue" evidence="10">
    <location>
        <position position="760"/>
    </location>
</feature>
<dbReference type="PANTHER" id="PTHR45783:SF3">
    <property type="entry name" value="KINESIN LIGHT CHAIN"/>
    <property type="match status" value="1"/>
</dbReference>
<dbReference type="GO" id="GO:0019894">
    <property type="term" value="F:kinesin binding"/>
    <property type="evidence" value="ECO:0007669"/>
    <property type="project" value="TreeGrafter"/>
</dbReference>
<dbReference type="InterPro" id="IPR002151">
    <property type="entry name" value="Kinesin_light"/>
</dbReference>
<evidence type="ECO:0000256" key="2">
    <source>
        <dbReference type="ARBA" id="ARBA00009622"/>
    </source>
</evidence>
<gene>
    <name evidence="10" type="ORF">Vretifemale_16703</name>
</gene>
<sequence length="760" mass="82377">MTPSTFGLTANVSLGPVGARKKSSTSALVRPAGHVSRCAVSLSWLLRFVQQHRVRERGLTAGELVDRFVRPPTAAKQCRFAELLLADPDPRQRAAVSQGRPFFFVSHTWVRPFGETLDMLEHHFQPEQQRLWRRRPDGQPLPALAADEVFLWVDIFAINQHAADDLAVLWEAVYDAEETLMVLDRHGLVFSRIWCLYEAWQTSRAGPSKLRLLSYGAEIDSLEKIFINLDVRNAKASVEADRVRILEDIRRDPTAGGIKGMTHRLKEALVRGAVAQVPPAEEDDDEAALRAAAAGTAGRSDGATAAAAAADLVTRLYTAAVLCHMYGQLPEAESLYRRALRQLEASAGPAHTDTLTCVSNLAILLQVQGAYDEAKALHRRALAGRGRVLGTDHPNTLSCVNNLANLLYDQGLYDEAEPLHRRALYGRERVLGASHPDTLASLNNLANALHSLGRYDEAQKLQRRALYGREVVLGPDHPDTLASVNNLANALYDQGMYSDAMPLHRRALESRERVLGDEHPETLGSVDNLANVLQSLGRYKEAEPLQRRALAGRERVLGPDHPDTLASLGNLAVLLQSLAAGGDEAAFPSSAAAATSGGYLAEAESLHRRALVGRERVLGPDHPHTLASVSGLAELMQSSGRHDHARALHRRAMEGMARVLGSEHPHTLAAASGLAGALFCLGRYEEAELLYRRALAGMERVLGAGHPDTLAVEEGLERVRRCKGPGQQRQRLRGATTSAGQVMIGAVPGAASGAGAKKGT</sequence>
<dbReference type="Proteomes" id="UP000747110">
    <property type="component" value="Unassembled WGS sequence"/>
</dbReference>
<organism evidence="10 11">
    <name type="scientific">Volvox reticuliferus</name>
    <dbReference type="NCBI Taxonomy" id="1737510"/>
    <lineage>
        <taxon>Eukaryota</taxon>
        <taxon>Viridiplantae</taxon>
        <taxon>Chlorophyta</taxon>
        <taxon>core chlorophytes</taxon>
        <taxon>Chlorophyceae</taxon>
        <taxon>CS clade</taxon>
        <taxon>Chlamydomonadales</taxon>
        <taxon>Volvocaceae</taxon>
        <taxon>Volvox</taxon>
    </lineage>
</organism>
<keyword evidence="7" id="KW-0175">Coiled coil</keyword>
<evidence type="ECO:0000313" key="10">
    <source>
        <dbReference type="EMBL" id="GIL88897.1"/>
    </source>
</evidence>
<comment type="caution">
    <text evidence="10">The sequence shown here is derived from an EMBL/GenBank/DDBJ whole genome shotgun (WGS) entry which is preliminary data.</text>
</comment>
<comment type="subcellular location">
    <subcellularLocation>
        <location evidence="1">Cytoplasm</location>
        <location evidence="1">Cytoskeleton</location>
    </subcellularLocation>
</comment>
<dbReference type="PANTHER" id="PTHR45783">
    <property type="entry name" value="KINESIN LIGHT CHAIN"/>
    <property type="match status" value="1"/>
</dbReference>
<evidence type="ECO:0000313" key="11">
    <source>
        <dbReference type="Proteomes" id="UP000747110"/>
    </source>
</evidence>
<dbReference type="GO" id="GO:0005737">
    <property type="term" value="C:cytoplasm"/>
    <property type="evidence" value="ECO:0007669"/>
    <property type="project" value="TreeGrafter"/>
</dbReference>
<dbReference type="SUPFAM" id="SSF48452">
    <property type="entry name" value="TPR-like"/>
    <property type="match status" value="3"/>
</dbReference>
<keyword evidence="6" id="KW-0802">TPR repeat</keyword>
<dbReference type="GO" id="GO:0005871">
    <property type="term" value="C:kinesin complex"/>
    <property type="evidence" value="ECO:0007669"/>
    <property type="project" value="InterPro"/>
</dbReference>
<evidence type="ECO:0000256" key="6">
    <source>
        <dbReference type="ARBA" id="ARBA00022803"/>
    </source>
</evidence>
<proteinExistence type="inferred from homology"/>
<dbReference type="EMBL" id="BNCP01000047">
    <property type="protein sequence ID" value="GIL88897.1"/>
    <property type="molecule type" value="Genomic_DNA"/>
</dbReference>
<evidence type="ECO:0000256" key="1">
    <source>
        <dbReference type="ARBA" id="ARBA00004245"/>
    </source>
</evidence>
<keyword evidence="11" id="KW-1185">Reference proteome</keyword>
<dbReference type="OrthoDB" id="532296at2759"/>
<keyword evidence="3" id="KW-0963">Cytoplasm</keyword>
<evidence type="ECO:0000256" key="3">
    <source>
        <dbReference type="ARBA" id="ARBA00022490"/>
    </source>
</evidence>
<dbReference type="GO" id="GO:0005874">
    <property type="term" value="C:microtubule"/>
    <property type="evidence" value="ECO:0007669"/>
    <property type="project" value="UniProtKB-KW"/>
</dbReference>
<dbReference type="InterPro" id="IPR019734">
    <property type="entry name" value="TPR_rpt"/>
</dbReference>
<comment type="similarity">
    <text evidence="2">Belongs to the kinesin light chain family.</text>
</comment>
<dbReference type="Pfam" id="PF13424">
    <property type="entry name" value="TPR_12"/>
    <property type="match status" value="3"/>
</dbReference>
<dbReference type="InterPro" id="IPR011990">
    <property type="entry name" value="TPR-like_helical_dom_sf"/>
</dbReference>
<evidence type="ECO:0000256" key="8">
    <source>
        <dbReference type="ARBA" id="ARBA00023175"/>
    </source>
</evidence>
<evidence type="ECO:0000256" key="7">
    <source>
        <dbReference type="ARBA" id="ARBA00023054"/>
    </source>
</evidence>
<keyword evidence="5" id="KW-0677">Repeat</keyword>
<dbReference type="Pfam" id="PF13374">
    <property type="entry name" value="TPR_10"/>
    <property type="match status" value="2"/>
</dbReference>
<dbReference type="Gene3D" id="1.25.40.10">
    <property type="entry name" value="Tetratricopeptide repeat domain"/>
    <property type="match status" value="3"/>
</dbReference>
<dbReference type="PRINTS" id="PR00381">
    <property type="entry name" value="KINESINLIGHT"/>
</dbReference>
<keyword evidence="8" id="KW-0505">Motor protein</keyword>
<dbReference type="AlphaFoldDB" id="A0A8J4CTY2"/>
<keyword evidence="9" id="KW-0206">Cytoskeleton</keyword>
<evidence type="ECO:0000256" key="5">
    <source>
        <dbReference type="ARBA" id="ARBA00022737"/>
    </source>
</evidence>
<protein>
    <submittedName>
        <fullName evidence="10">Uncharacterized protein</fullName>
    </submittedName>
</protein>
<accession>A0A8J4CTY2</accession>
<dbReference type="GO" id="GO:0007018">
    <property type="term" value="P:microtubule-based movement"/>
    <property type="evidence" value="ECO:0007669"/>
    <property type="project" value="TreeGrafter"/>
</dbReference>
<keyword evidence="4" id="KW-0493">Microtubule</keyword>
<reference evidence="10" key="1">
    <citation type="journal article" date="2021" name="Proc. Natl. Acad. Sci. U.S.A.">
        <title>Three genomes in the algal genus Volvox reveal the fate of a haploid sex-determining region after a transition to homothallism.</title>
        <authorList>
            <person name="Yamamoto K."/>
            <person name="Hamaji T."/>
            <person name="Kawai-Toyooka H."/>
            <person name="Matsuzaki R."/>
            <person name="Takahashi F."/>
            <person name="Nishimura Y."/>
            <person name="Kawachi M."/>
            <person name="Noguchi H."/>
            <person name="Minakuchi Y."/>
            <person name="Umen J.G."/>
            <person name="Toyoda A."/>
            <person name="Nozaki H."/>
        </authorList>
    </citation>
    <scope>NUCLEOTIDE SEQUENCE</scope>
    <source>
        <strain evidence="10">NIES-3786</strain>
    </source>
</reference>
<name>A0A8J4CTY2_9CHLO</name>
<evidence type="ECO:0000256" key="9">
    <source>
        <dbReference type="ARBA" id="ARBA00023212"/>
    </source>
</evidence>
<evidence type="ECO:0000256" key="4">
    <source>
        <dbReference type="ARBA" id="ARBA00022701"/>
    </source>
</evidence>
<dbReference type="SMART" id="SM00028">
    <property type="entry name" value="TPR"/>
    <property type="match status" value="6"/>
</dbReference>